<reference evidence="7 8" key="1">
    <citation type="submission" date="2018-07" db="EMBL/GenBank/DDBJ databases">
        <title>Genomic Encyclopedia of Type Strains, Phase III (KMG-III): the genomes of soil and plant-associated and newly described type strains.</title>
        <authorList>
            <person name="Whitman W."/>
        </authorList>
    </citation>
    <scope>NUCLEOTIDE SEQUENCE [LARGE SCALE GENOMIC DNA]</scope>
    <source>
        <strain evidence="7 8">CECT 8525</strain>
    </source>
</reference>
<evidence type="ECO:0000313" key="7">
    <source>
        <dbReference type="EMBL" id="RCW82116.1"/>
    </source>
</evidence>
<keyword evidence="8" id="KW-1185">Reference proteome</keyword>
<dbReference type="AlphaFoldDB" id="A0A368YS71"/>
<keyword evidence="2" id="KW-0472">Membrane</keyword>
<feature type="chain" id="PRO_5016744094" evidence="5">
    <location>
        <begin position="21"/>
        <end position="116"/>
    </location>
</feature>
<dbReference type="InterPro" id="IPR036328">
    <property type="entry name" value="MliC_sf"/>
</dbReference>
<sequence length="116" mass="12035">MTAFRWAPALFIALCTPAFAGASLTIPLETGAEANITTARYSCAGGAPFAVQYINAGENSLALIPVDGSERVFVATVSASGARYVSGAHEWWSKGDSATLDDTMTEDPAMDCAPAE</sequence>
<gene>
    <name evidence="7" type="ORF">DFP89_11376</name>
</gene>
<comment type="caution">
    <text evidence="7">The sequence shown here is derived from an EMBL/GenBank/DDBJ whole genome shotgun (WGS) entry which is preliminary data.</text>
</comment>
<dbReference type="Pfam" id="PF09864">
    <property type="entry name" value="MliC"/>
    <property type="match status" value="1"/>
</dbReference>
<evidence type="ECO:0000256" key="5">
    <source>
        <dbReference type="SAM" id="SignalP"/>
    </source>
</evidence>
<evidence type="ECO:0000259" key="6">
    <source>
        <dbReference type="Pfam" id="PF09864"/>
    </source>
</evidence>
<dbReference type="Gene3D" id="2.40.128.200">
    <property type="match status" value="1"/>
</dbReference>
<evidence type="ECO:0000256" key="3">
    <source>
        <dbReference type="ARBA" id="ARBA00023139"/>
    </source>
</evidence>
<protein>
    <submittedName>
        <fullName evidence="7">Membrane-bound inhibitor of C-type lysozyme</fullName>
    </submittedName>
</protein>
<dbReference type="InterPro" id="IPR018660">
    <property type="entry name" value="MliC"/>
</dbReference>
<dbReference type="EMBL" id="QPJL01000013">
    <property type="protein sequence ID" value="RCW82116.1"/>
    <property type="molecule type" value="Genomic_DNA"/>
</dbReference>
<evidence type="ECO:0000256" key="4">
    <source>
        <dbReference type="ARBA" id="ARBA00023288"/>
    </source>
</evidence>
<dbReference type="RefSeq" id="WP_181870330.1">
    <property type="nucleotide sequence ID" value="NZ_QPJL01000013.1"/>
</dbReference>
<keyword evidence="3" id="KW-0564">Palmitate</keyword>
<proteinExistence type="predicted"/>
<evidence type="ECO:0000313" key="8">
    <source>
        <dbReference type="Proteomes" id="UP000253345"/>
    </source>
</evidence>
<feature type="domain" description="C-type lysozyme inhibitor" evidence="6">
    <location>
        <begin position="41"/>
        <end position="107"/>
    </location>
</feature>
<evidence type="ECO:0000256" key="2">
    <source>
        <dbReference type="ARBA" id="ARBA00023136"/>
    </source>
</evidence>
<organism evidence="7 8">
    <name type="scientific">Paracoccus lutimaris</name>
    <dbReference type="NCBI Taxonomy" id="1490030"/>
    <lineage>
        <taxon>Bacteria</taxon>
        <taxon>Pseudomonadati</taxon>
        <taxon>Pseudomonadota</taxon>
        <taxon>Alphaproteobacteria</taxon>
        <taxon>Rhodobacterales</taxon>
        <taxon>Paracoccaceae</taxon>
        <taxon>Paracoccus</taxon>
    </lineage>
</organism>
<dbReference type="Proteomes" id="UP000253345">
    <property type="component" value="Unassembled WGS sequence"/>
</dbReference>
<keyword evidence="4" id="KW-0449">Lipoprotein</keyword>
<name>A0A368YS71_9RHOB</name>
<dbReference type="SUPFAM" id="SSF141488">
    <property type="entry name" value="YdhA-like"/>
    <property type="match status" value="1"/>
</dbReference>
<evidence type="ECO:0000256" key="1">
    <source>
        <dbReference type="ARBA" id="ARBA00022729"/>
    </source>
</evidence>
<keyword evidence="1 5" id="KW-0732">Signal</keyword>
<feature type="signal peptide" evidence="5">
    <location>
        <begin position="1"/>
        <end position="20"/>
    </location>
</feature>
<accession>A0A368YS71</accession>